<dbReference type="EMBL" id="CP134846">
    <property type="protein sequence ID" value="WNL16916.1"/>
    <property type="molecule type" value="Genomic_DNA"/>
</dbReference>
<evidence type="ECO:0008006" key="2">
    <source>
        <dbReference type="Google" id="ProtNLM"/>
    </source>
</evidence>
<reference evidence="1" key="1">
    <citation type="submission" date="2023-09" db="EMBL/GenBank/DDBJ databases">
        <title>Arcobacter tbilisiensis sp. nov. isolated from chicken meat in Tbilisi, Georgia.</title>
        <authorList>
            <person name="Matthias R."/>
            <person name="Zautner A.E."/>
        </authorList>
    </citation>
    <scope>NUCLEOTIDE SEQUENCE</scope>
    <source>
        <strain evidence="1">LEO 107</strain>
    </source>
</reference>
<sequence length="94" mass="11212">MRKIVEVLRLHLKLNLSLRQSATLLKISLGTASNYVNRFKELNIDIDEFISLNEYEQEKLFYPKNVCDIKPQTSKIMPDYIYIHNELKEKNRLK</sequence>
<name>A0AA96CVE2_9BACT</name>
<evidence type="ECO:0000313" key="1">
    <source>
        <dbReference type="EMBL" id="WNL16916.1"/>
    </source>
</evidence>
<proteinExistence type="predicted"/>
<gene>
    <name evidence="1" type="ORF">RJG54_00530</name>
</gene>
<protein>
    <recommendedName>
        <fullName evidence="2">IS21 family transposase</fullName>
    </recommendedName>
</protein>
<accession>A0AA96CVE2</accession>
<organism evidence="1">
    <name type="scientific">Arcobacter sp. AZ-2023</name>
    <dbReference type="NCBI Taxonomy" id="3074453"/>
    <lineage>
        <taxon>Bacteria</taxon>
        <taxon>Pseudomonadati</taxon>
        <taxon>Campylobacterota</taxon>
        <taxon>Epsilonproteobacteria</taxon>
        <taxon>Campylobacterales</taxon>
        <taxon>Arcobacteraceae</taxon>
        <taxon>Arcobacter</taxon>
    </lineage>
</organism>
<dbReference type="AlphaFoldDB" id="A0AA96CVE2"/>